<organism evidence="2 3">
    <name type="scientific">Favolaschia claudopus</name>
    <dbReference type="NCBI Taxonomy" id="2862362"/>
    <lineage>
        <taxon>Eukaryota</taxon>
        <taxon>Fungi</taxon>
        <taxon>Dikarya</taxon>
        <taxon>Basidiomycota</taxon>
        <taxon>Agaricomycotina</taxon>
        <taxon>Agaricomycetes</taxon>
        <taxon>Agaricomycetidae</taxon>
        <taxon>Agaricales</taxon>
        <taxon>Marasmiineae</taxon>
        <taxon>Mycenaceae</taxon>
        <taxon>Favolaschia</taxon>
    </lineage>
</organism>
<comment type="caution">
    <text evidence="2">The sequence shown here is derived from an EMBL/GenBank/DDBJ whole genome shotgun (WGS) entry which is preliminary data.</text>
</comment>
<dbReference type="EMBL" id="JAWWNJ010000083">
    <property type="protein sequence ID" value="KAK7001328.1"/>
    <property type="molecule type" value="Genomic_DNA"/>
</dbReference>
<gene>
    <name evidence="2" type="ORF">R3P38DRAFT_3048545</name>
</gene>
<sequence length="522" mass="57783">MQSPFADHFGANYVPSDEEIERIQSDLAAHTAELSRLDEQIRELSQQRNKIQAFIDAHKALISYPRRLPRDIVEAIFLACLPTSRNAAMSAQEAPLLLCRICSAWRTIALSTPRLWASLHIPVDFVLAKPSRTPAVQQWMQRAAACPMSLSVLDAAWGGVVAESKYKAIGALTKTIATYSAGWHRVELTNVSSSMIQDLVETRSAPSDLESFKSTGDLFWHPELELLKGPSLRSVSLDTTVDLNLVMSFLTNQVAWHQLTHLTLEHTTSPDRFISLDNMILLLRRCSALVSFHVTPEASELSGALVNPPSSAVLRSLETFIIPAYRFMPSRSVKYVLDTLSMPQLRRLGVCLADAGDEPHGLSLACLGQRLSILEDITVYLNFIQSHSLLETLQSFPALVRLVILGHVWTGHFETTGTAQVLEVLTDTSVCPRLQELELEGSMIFSKTTLDAFLQARVQVESSLRLQRLSVAFHAPPNDPGIPLLSSTEIQCYLSQGLNISLVFPHPEPSPGAWTGISRDYI</sequence>
<accession>A0AAW0A612</accession>
<evidence type="ECO:0000313" key="2">
    <source>
        <dbReference type="EMBL" id="KAK7001328.1"/>
    </source>
</evidence>
<evidence type="ECO:0000256" key="1">
    <source>
        <dbReference type="SAM" id="Coils"/>
    </source>
</evidence>
<evidence type="ECO:0000313" key="3">
    <source>
        <dbReference type="Proteomes" id="UP001362999"/>
    </source>
</evidence>
<keyword evidence="1" id="KW-0175">Coiled coil</keyword>
<dbReference type="InterPro" id="IPR032675">
    <property type="entry name" value="LRR_dom_sf"/>
</dbReference>
<name>A0AAW0A612_9AGAR</name>
<feature type="coiled-coil region" evidence="1">
    <location>
        <begin position="20"/>
        <end position="57"/>
    </location>
</feature>
<dbReference type="Proteomes" id="UP001362999">
    <property type="component" value="Unassembled WGS sequence"/>
</dbReference>
<evidence type="ECO:0008006" key="4">
    <source>
        <dbReference type="Google" id="ProtNLM"/>
    </source>
</evidence>
<dbReference type="Gene3D" id="3.80.10.10">
    <property type="entry name" value="Ribonuclease Inhibitor"/>
    <property type="match status" value="1"/>
</dbReference>
<keyword evidence="3" id="KW-1185">Reference proteome</keyword>
<reference evidence="2 3" key="1">
    <citation type="journal article" date="2024" name="J Genomics">
        <title>Draft genome sequencing and assembly of Favolaschia claudopus CIRM-BRFM 2984 isolated from oak limbs.</title>
        <authorList>
            <person name="Navarro D."/>
            <person name="Drula E."/>
            <person name="Chaduli D."/>
            <person name="Cazenave R."/>
            <person name="Ahrendt S."/>
            <person name="Wang J."/>
            <person name="Lipzen A."/>
            <person name="Daum C."/>
            <person name="Barry K."/>
            <person name="Grigoriev I.V."/>
            <person name="Favel A."/>
            <person name="Rosso M.N."/>
            <person name="Martin F."/>
        </authorList>
    </citation>
    <scope>NUCLEOTIDE SEQUENCE [LARGE SCALE GENOMIC DNA]</scope>
    <source>
        <strain evidence="2 3">CIRM-BRFM 2984</strain>
    </source>
</reference>
<dbReference type="AlphaFoldDB" id="A0AAW0A612"/>
<proteinExistence type="predicted"/>
<protein>
    <recommendedName>
        <fullName evidence="4">F-box domain-containing protein</fullName>
    </recommendedName>
</protein>